<dbReference type="InterPro" id="IPR051910">
    <property type="entry name" value="ComF/GntX_DNA_util-trans"/>
</dbReference>
<dbReference type="PANTHER" id="PTHR47505">
    <property type="entry name" value="DNA UTILIZATION PROTEIN YHGH"/>
    <property type="match status" value="1"/>
</dbReference>
<evidence type="ECO:0000256" key="1">
    <source>
        <dbReference type="ARBA" id="ARBA00008007"/>
    </source>
</evidence>
<dbReference type="Gene3D" id="3.40.50.2020">
    <property type="match status" value="1"/>
</dbReference>
<reference evidence="4 5" key="1">
    <citation type="submission" date="2019-06" db="EMBL/GenBank/DDBJ databases">
        <title>Pseudomonas bimorpha sp. nov. isolated from bovine raw milk and skim milk concentrate.</title>
        <authorList>
            <person name="Hofmann K."/>
            <person name="Huptas C."/>
            <person name="Doll E."/>
            <person name="Scherer S."/>
            <person name="Wenning M."/>
        </authorList>
    </citation>
    <scope>NUCLEOTIDE SEQUENCE [LARGE SCALE GENOMIC DNA]</scope>
    <source>
        <strain evidence="4 5">DSM 108990</strain>
    </source>
</reference>
<sequence>MNCQPHWIRVVYKWLFNDQYCLLCDERTDTSLAVCTACEFELPWLNECCQQCALPLPKTDMSCGYCLKQPPAFERVHAPWFYGFPIDTLIVRFKHNSKWPYGRLLAELLGQSLLDHFNAGNQKPDFLLPVPLSIQRLRQRGYNQAAMLAGWLSQSVAIPCHEQWLVRIQDTPAQQELDAKTRKRNLLNAFCLASDARVQGSHVALVDDVLTTGATAQSLALLLRKAGARRVDVYCLARTAKSEGPSQSRLRER</sequence>
<gene>
    <name evidence="4" type="ORF">FJD37_10765</name>
</gene>
<dbReference type="Pfam" id="PF00156">
    <property type="entry name" value="Pribosyltran"/>
    <property type="match status" value="1"/>
</dbReference>
<evidence type="ECO:0000259" key="3">
    <source>
        <dbReference type="Pfam" id="PF18912"/>
    </source>
</evidence>
<dbReference type="EMBL" id="VFIP01000017">
    <property type="protein sequence ID" value="TWR94333.1"/>
    <property type="molecule type" value="Genomic_DNA"/>
</dbReference>
<dbReference type="CDD" id="cd06223">
    <property type="entry name" value="PRTases_typeI"/>
    <property type="match status" value="1"/>
</dbReference>
<accession>A0A5C5PY11</accession>
<comment type="similarity">
    <text evidence="1">Belongs to the ComF/GntX family.</text>
</comment>
<protein>
    <submittedName>
        <fullName evidence="4">ComF family protein</fullName>
    </submittedName>
</protein>
<dbReference type="InterPro" id="IPR000836">
    <property type="entry name" value="PRTase_dom"/>
</dbReference>
<dbReference type="InterPro" id="IPR044005">
    <property type="entry name" value="DZR_2"/>
</dbReference>
<dbReference type="InterPro" id="IPR029057">
    <property type="entry name" value="PRTase-like"/>
</dbReference>
<evidence type="ECO:0000259" key="2">
    <source>
        <dbReference type="Pfam" id="PF00156"/>
    </source>
</evidence>
<feature type="domain" description="Double zinc ribbon" evidence="3">
    <location>
        <begin position="13"/>
        <end position="67"/>
    </location>
</feature>
<dbReference type="Pfam" id="PF18912">
    <property type="entry name" value="DZR_2"/>
    <property type="match status" value="1"/>
</dbReference>
<feature type="domain" description="Phosphoribosyltransferase" evidence="2">
    <location>
        <begin position="196"/>
        <end position="247"/>
    </location>
</feature>
<dbReference type="Proteomes" id="UP000317901">
    <property type="component" value="Unassembled WGS sequence"/>
</dbReference>
<dbReference type="AlphaFoldDB" id="A0A5C5PY11"/>
<dbReference type="OrthoDB" id="9793412at2"/>
<evidence type="ECO:0000313" key="5">
    <source>
        <dbReference type="Proteomes" id="UP000317901"/>
    </source>
</evidence>
<proteinExistence type="inferred from homology"/>
<evidence type="ECO:0000313" key="4">
    <source>
        <dbReference type="EMBL" id="TWR94333.1"/>
    </source>
</evidence>
<dbReference type="SUPFAM" id="SSF53271">
    <property type="entry name" value="PRTase-like"/>
    <property type="match status" value="1"/>
</dbReference>
<name>A0A5C5PY11_9PSED</name>
<comment type="caution">
    <text evidence="4">The sequence shown here is derived from an EMBL/GenBank/DDBJ whole genome shotgun (WGS) entry which is preliminary data.</text>
</comment>
<dbReference type="PANTHER" id="PTHR47505:SF1">
    <property type="entry name" value="DNA UTILIZATION PROTEIN YHGH"/>
    <property type="match status" value="1"/>
</dbReference>
<dbReference type="RefSeq" id="WP_146426174.1">
    <property type="nucleotide sequence ID" value="NZ_VFIP01000017.1"/>
</dbReference>
<organism evidence="4 5">
    <name type="scientific">Pseudomonas saxonica</name>
    <dbReference type="NCBI Taxonomy" id="2600598"/>
    <lineage>
        <taxon>Bacteria</taxon>
        <taxon>Pseudomonadati</taxon>
        <taxon>Pseudomonadota</taxon>
        <taxon>Gammaproteobacteria</taxon>
        <taxon>Pseudomonadales</taxon>
        <taxon>Pseudomonadaceae</taxon>
        <taxon>Pseudomonas</taxon>
    </lineage>
</organism>